<sequence>MSTNLTAAPTRAPGRREFLRVGVVGSLGLTLGDFFALKARADQKNYASKEGAAKSVIQIVLPGGMAHQESWDPKPDAPLEYRGPFNVAKTKLPGVVLSENFRSVAQVADKMTIVRSIAGKEADHGRASYTMFTGYRKSPALEHPAMGAVVSHEFGPRRDLPPYVAVPSASEYGGTGYLGSQFGPFGIGSDPARSGYKVRDLTLPPGVDDRRFGTRQQIRGVVDDHFRAQAKSAEALGAMDEFYARAYALISSSAAREAFDIEKESAATRAKYGTSDAGPRFLLARRLVEAGVRFVTVSYGGWDMHAGIESAMKRQAPGLDAALAGLIRDLDDRGLLASTVVLVTSEFGRTPKINASAGRDHFPRVFSLAVAGGGFKKGLVYGSSNSTASEPEEDPVRVEDVLTTVYHQLGINADKELMAPGARPIEIIDDGNVVKDLIG</sequence>
<evidence type="ECO:0000313" key="1">
    <source>
        <dbReference type="EMBL" id="AWM40477.1"/>
    </source>
</evidence>
<dbReference type="PANTHER" id="PTHR43737:SF1">
    <property type="entry name" value="DUF1501 DOMAIN-CONTAINING PROTEIN"/>
    <property type="match status" value="1"/>
</dbReference>
<keyword evidence="2" id="KW-1185">Reference proteome</keyword>
<name>A0A2Z3HAF3_9BACT</name>
<dbReference type="KEGG" id="gog:C1280_28160"/>
<gene>
    <name evidence="1" type="ORF">C1280_28160</name>
</gene>
<dbReference type="Proteomes" id="UP000245802">
    <property type="component" value="Chromosome"/>
</dbReference>
<protein>
    <submittedName>
        <fullName evidence="1">DUF1501 domain-containing protein</fullName>
    </submittedName>
</protein>
<reference evidence="1 2" key="1">
    <citation type="submission" date="2018-01" db="EMBL/GenBank/DDBJ databases">
        <title>G. obscuriglobus.</title>
        <authorList>
            <person name="Franke J."/>
            <person name="Blomberg W."/>
            <person name="Selmecki A."/>
        </authorList>
    </citation>
    <scope>NUCLEOTIDE SEQUENCE [LARGE SCALE GENOMIC DNA]</scope>
    <source>
        <strain evidence="1 2">DSM 5831</strain>
    </source>
</reference>
<dbReference type="PROSITE" id="PS51318">
    <property type="entry name" value="TAT"/>
    <property type="match status" value="1"/>
</dbReference>
<dbReference type="OrthoDB" id="236400at2"/>
<dbReference type="RefSeq" id="WP_010053206.1">
    <property type="nucleotide sequence ID" value="NZ_CP025958.1"/>
</dbReference>
<dbReference type="InterPro" id="IPR006311">
    <property type="entry name" value="TAT_signal"/>
</dbReference>
<dbReference type="PANTHER" id="PTHR43737">
    <property type="entry name" value="BLL7424 PROTEIN"/>
    <property type="match status" value="1"/>
</dbReference>
<dbReference type="Pfam" id="PF07394">
    <property type="entry name" value="DUF1501"/>
    <property type="match status" value="1"/>
</dbReference>
<dbReference type="AlphaFoldDB" id="A0A2Z3HAF3"/>
<proteinExistence type="predicted"/>
<dbReference type="InterPro" id="IPR017850">
    <property type="entry name" value="Alkaline_phosphatase_core_sf"/>
</dbReference>
<dbReference type="EMBL" id="CP025958">
    <property type="protein sequence ID" value="AWM40477.1"/>
    <property type="molecule type" value="Genomic_DNA"/>
</dbReference>
<organism evidence="1 2">
    <name type="scientific">Gemmata obscuriglobus</name>
    <dbReference type="NCBI Taxonomy" id="114"/>
    <lineage>
        <taxon>Bacteria</taxon>
        <taxon>Pseudomonadati</taxon>
        <taxon>Planctomycetota</taxon>
        <taxon>Planctomycetia</taxon>
        <taxon>Gemmatales</taxon>
        <taxon>Gemmataceae</taxon>
        <taxon>Gemmata</taxon>
    </lineage>
</organism>
<evidence type="ECO:0000313" key="2">
    <source>
        <dbReference type="Proteomes" id="UP000245802"/>
    </source>
</evidence>
<accession>A0A2Z3HAF3</accession>
<dbReference type="SUPFAM" id="SSF53649">
    <property type="entry name" value="Alkaline phosphatase-like"/>
    <property type="match status" value="1"/>
</dbReference>
<dbReference type="InterPro" id="IPR010869">
    <property type="entry name" value="DUF1501"/>
</dbReference>